<dbReference type="AlphaFoldDB" id="Q3A2P7"/>
<sequence>MFFVDKPYVSEFVKKTLRENNLPVVGTSVAKSLELDAGSVLLSEEEAIERARRQNHPILYATSENCIGWMARHLSFTDIPAKIELFKNKVKFREMTRPIFPEFYFREIPMDDLEKIRFEDLVVPFIIKPAVGFFSMGVHKVANHGEWVAVMAAIKAEMERTRGLYPEEVMDSRSFIIEECIEGEEYAIDAYFDADGKPVVLGIFKHVFSSGYDVSDRVYVSSKSIIEENLVGFTEILGKIGTMAGVRNFPVHVEVRRTDEGRVLPIEVNPMRFGGWCTTADMTFCAYGFNPYLYYFAQQRPDWDAILRGKDGKLFSIIVLDNASGIEAKDISCFDYDRLLTRFECPLELRKIDYREYPVFGFLFTQTRESNFAELERILISDLKEFIRT</sequence>
<dbReference type="eggNOG" id="COG0189">
    <property type="taxonomic scope" value="Bacteria"/>
</dbReference>
<keyword evidence="7" id="KW-1185">Reference proteome</keyword>
<keyword evidence="3 4" id="KW-0067">ATP-binding</keyword>
<dbReference type="GO" id="GO:0016874">
    <property type="term" value="F:ligase activity"/>
    <property type="evidence" value="ECO:0007669"/>
    <property type="project" value="UniProtKB-KW"/>
</dbReference>
<keyword evidence="1" id="KW-0436">Ligase</keyword>
<dbReference type="PANTHER" id="PTHR43585:SF2">
    <property type="entry name" value="ATP-GRASP ENZYME FSQD"/>
    <property type="match status" value="1"/>
</dbReference>
<evidence type="ECO:0000256" key="2">
    <source>
        <dbReference type="ARBA" id="ARBA00022741"/>
    </source>
</evidence>
<dbReference type="Pfam" id="PF13535">
    <property type="entry name" value="ATP-grasp_4"/>
    <property type="match status" value="1"/>
</dbReference>
<dbReference type="SUPFAM" id="SSF56059">
    <property type="entry name" value="Glutathione synthetase ATP-binding domain-like"/>
    <property type="match status" value="1"/>
</dbReference>
<reference evidence="7" key="1">
    <citation type="submission" date="2005-10" db="EMBL/GenBank/DDBJ databases">
        <title>Complete sequence of Pelobacter carbinolicus DSM 2380.</title>
        <authorList>
            <person name="Copeland A."/>
            <person name="Lucas S."/>
            <person name="Lapidus A."/>
            <person name="Barry K."/>
            <person name="Detter J.C."/>
            <person name="Glavina T."/>
            <person name="Hammon N."/>
            <person name="Israni S."/>
            <person name="Pitluck S."/>
            <person name="Chertkov O."/>
            <person name="Schmutz J."/>
            <person name="Larimer F."/>
            <person name="Land M."/>
            <person name="Kyrpides N."/>
            <person name="Ivanova N."/>
            <person name="Richardson P."/>
        </authorList>
    </citation>
    <scope>NUCLEOTIDE SEQUENCE [LARGE SCALE GENOMIC DNA]</scope>
    <source>
        <strain evidence="7">DSM 2380 / NBRC 103641 / GraBd1</strain>
    </source>
</reference>
<evidence type="ECO:0000256" key="3">
    <source>
        <dbReference type="ARBA" id="ARBA00022840"/>
    </source>
</evidence>
<name>Q3A2P7_SYNC1</name>
<dbReference type="GO" id="GO:0005524">
    <property type="term" value="F:ATP binding"/>
    <property type="evidence" value="ECO:0007669"/>
    <property type="project" value="UniProtKB-UniRule"/>
</dbReference>
<dbReference type="RefSeq" id="WP_011341873.1">
    <property type="nucleotide sequence ID" value="NC_007498.2"/>
</dbReference>
<evidence type="ECO:0000256" key="1">
    <source>
        <dbReference type="ARBA" id="ARBA00022598"/>
    </source>
</evidence>
<evidence type="ECO:0000259" key="5">
    <source>
        <dbReference type="PROSITE" id="PS50975"/>
    </source>
</evidence>
<reference evidence="6 7" key="2">
    <citation type="journal article" date="2012" name="BMC Genomics">
        <title>The genome of Pelobacter carbinolicus reveals surprising metabolic capabilities and physiological features.</title>
        <authorList>
            <person name="Aklujkar M."/>
            <person name="Haveman S.A."/>
            <person name="Didonato R.Jr."/>
            <person name="Chertkov O."/>
            <person name="Han C.S."/>
            <person name="Land M.L."/>
            <person name="Brown P."/>
            <person name="Lovley D.R."/>
        </authorList>
    </citation>
    <scope>NUCLEOTIDE SEQUENCE [LARGE SCALE GENOMIC DNA]</scope>
    <source>
        <strain evidence="7">DSM 2380 / NBRC 103641 / GraBd1</strain>
    </source>
</reference>
<dbReference type="Gene3D" id="3.30.470.20">
    <property type="entry name" value="ATP-grasp fold, B domain"/>
    <property type="match status" value="1"/>
</dbReference>
<dbReference type="EMBL" id="CP000142">
    <property type="protein sequence ID" value="ABA89360.1"/>
    <property type="molecule type" value="Genomic_DNA"/>
</dbReference>
<dbReference type="InterPro" id="IPR011761">
    <property type="entry name" value="ATP-grasp"/>
</dbReference>
<evidence type="ECO:0000313" key="6">
    <source>
        <dbReference type="EMBL" id="ABA89360.1"/>
    </source>
</evidence>
<proteinExistence type="predicted"/>
<evidence type="ECO:0000313" key="7">
    <source>
        <dbReference type="Proteomes" id="UP000002534"/>
    </source>
</evidence>
<feature type="domain" description="ATP-grasp" evidence="5">
    <location>
        <begin position="89"/>
        <end position="298"/>
    </location>
</feature>
<protein>
    <recommendedName>
        <fullName evidence="5">ATP-grasp domain-containing protein</fullName>
    </recommendedName>
</protein>
<evidence type="ECO:0000256" key="4">
    <source>
        <dbReference type="PROSITE-ProRule" id="PRU00409"/>
    </source>
</evidence>
<dbReference type="KEGG" id="pca:Pcar_2120"/>
<dbReference type="Proteomes" id="UP000002534">
    <property type="component" value="Chromosome"/>
</dbReference>
<dbReference type="PROSITE" id="PS50975">
    <property type="entry name" value="ATP_GRASP"/>
    <property type="match status" value="1"/>
</dbReference>
<dbReference type="HOGENOM" id="CLU_061134_0_0_7"/>
<dbReference type="PANTHER" id="PTHR43585">
    <property type="entry name" value="FUMIPYRROLE BIOSYNTHESIS PROTEIN C"/>
    <property type="match status" value="1"/>
</dbReference>
<dbReference type="InterPro" id="IPR052032">
    <property type="entry name" value="ATP-dep_AA_Ligase"/>
</dbReference>
<organism evidence="6 7">
    <name type="scientific">Syntrophotalea carbinolica (strain DSM 2380 / NBRC 103641 / GraBd1)</name>
    <name type="common">Pelobacter carbinolicus</name>
    <dbReference type="NCBI Taxonomy" id="338963"/>
    <lineage>
        <taxon>Bacteria</taxon>
        <taxon>Pseudomonadati</taxon>
        <taxon>Thermodesulfobacteriota</taxon>
        <taxon>Desulfuromonadia</taxon>
        <taxon>Desulfuromonadales</taxon>
        <taxon>Syntrophotaleaceae</taxon>
        <taxon>Syntrophotalea</taxon>
    </lineage>
</organism>
<dbReference type="GO" id="GO:0046872">
    <property type="term" value="F:metal ion binding"/>
    <property type="evidence" value="ECO:0007669"/>
    <property type="project" value="InterPro"/>
</dbReference>
<dbReference type="OrthoDB" id="6964321at2"/>
<accession>Q3A2P7</accession>
<dbReference type="STRING" id="338963.Pcar_2120"/>
<gene>
    <name evidence="6" type="ordered locus">Pcar_2120</name>
</gene>
<keyword evidence="2 4" id="KW-0547">Nucleotide-binding</keyword>